<proteinExistence type="predicted"/>
<evidence type="ECO:0000259" key="1">
    <source>
        <dbReference type="PROSITE" id="PS50042"/>
    </source>
</evidence>
<dbReference type="CDD" id="cd00038">
    <property type="entry name" value="CAP_ED"/>
    <property type="match status" value="1"/>
</dbReference>
<protein>
    <submittedName>
        <fullName evidence="2">Crp/Fnr family transcriptional regulator</fullName>
    </submittedName>
</protein>
<dbReference type="InterPro" id="IPR018490">
    <property type="entry name" value="cNMP-bd_dom_sf"/>
</dbReference>
<sequence>MPKPEKLLSDRLNKIINFDEPSLSELMNLFEVNHFDKGFHYAKTGEYATRMGFVVEGVLRAYHTTKEGEYYNKTFFTEGSFVGAYSSLVTGKKNLINIQCLTDVMLLEGSYADLVALYDDYPSVERFSRILAEQYFVHKERREIQLVTLDAAERYELFRKNHPEVEQQIPQYHIASYLGVTPTQLSRIRAKQ</sequence>
<dbReference type="InterPro" id="IPR000595">
    <property type="entry name" value="cNMP-bd_dom"/>
</dbReference>
<keyword evidence="3" id="KW-1185">Reference proteome</keyword>
<evidence type="ECO:0000313" key="3">
    <source>
        <dbReference type="Proteomes" id="UP001207918"/>
    </source>
</evidence>
<dbReference type="EMBL" id="JAGGJA010000008">
    <property type="protein sequence ID" value="MCW9707863.1"/>
    <property type="molecule type" value="Genomic_DNA"/>
</dbReference>
<feature type="domain" description="Cyclic nucleotide-binding" evidence="1">
    <location>
        <begin position="14"/>
        <end position="107"/>
    </location>
</feature>
<evidence type="ECO:0000313" key="2">
    <source>
        <dbReference type="EMBL" id="MCW9707863.1"/>
    </source>
</evidence>
<name>A0ABT3PPS9_9BACT</name>
<dbReference type="Gene3D" id="2.60.120.10">
    <property type="entry name" value="Jelly Rolls"/>
    <property type="match status" value="1"/>
</dbReference>
<organism evidence="2 3">
    <name type="scientific">Fodinibius salsisoli</name>
    <dbReference type="NCBI Taxonomy" id="2820877"/>
    <lineage>
        <taxon>Bacteria</taxon>
        <taxon>Pseudomonadati</taxon>
        <taxon>Balneolota</taxon>
        <taxon>Balneolia</taxon>
        <taxon>Balneolales</taxon>
        <taxon>Balneolaceae</taxon>
        <taxon>Fodinibius</taxon>
    </lineage>
</organism>
<dbReference type="RefSeq" id="WP_265766652.1">
    <property type="nucleotide sequence ID" value="NZ_JAGGJA010000008.1"/>
</dbReference>
<dbReference type="InterPro" id="IPR014710">
    <property type="entry name" value="RmlC-like_jellyroll"/>
</dbReference>
<reference evidence="2 3" key="1">
    <citation type="submission" date="2021-03" db="EMBL/GenBank/DDBJ databases">
        <title>Aliifodinibius sp. nov., a new bacterium isolated from saline soil.</title>
        <authorList>
            <person name="Galisteo C."/>
            <person name="De La Haba R."/>
            <person name="Sanchez-Porro C."/>
            <person name="Ventosa A."/>
        </authorList>
    </citation>
    <scope>NUCLEOTIDE SEQUENCE [LARGE SCALE GENOMIC DNA]</scope>
    <source>
        <strain evidence="2 3">1BSP15-2V2</strain>
    </source>
</reference>
<comment type="caution">
    <text evidence="2">The sequence shown here is derived from an EMBL/GenBank/DDBJ whole genome shotgun (WGS) entry which is preliminary data.</text>
</comment>
<dbReference type="Proteomes" id="UP001207918">
    <property type="component" value="Unassembled WGS sequence"/>
</dbReference>
<gene>
    <name evidence="2" type="ORF">J6I44_13420</name>
</gene>
<accession>A0ABT3PPS9</accession>
<dbReference type="PROSITE" id="PS50042">
    <property type="entry name" value="CNMP_BINDING_3"/>
    <property type="match status" value="1"/>
</dbReference>
<dbReference type="Pfam" id="PF00027">
    <property type="entry name" value="cNMP_binding"/>
    <property type="match status" value="1"/>
</dbReference>
<dbReference type="SUPFAM" id="SSF51206">
    <property type="entry name" value="cAMP-binding domain-like"/>
    <property type="match status" value="1"/>
</dbReference>